<dbReference type="Proteomes" id="UP000317043">
    <property type="component" value="Unassembled WGS sequence"/>
</dbReference>
<protein>
    <submittedName>
        <fullName evidence="2">ClpA/ClpB-like protein</fullName>
    </submittedName>
</protein>
<organism evidence="2 3">
    <name type="scientific">Stackebrandtia endophytica</name>
    <dbReference type="NCBI Taxonomy" id="1496996"/>
    <lineage>
        <taxon>Bacteria</taxon>
        <taxon>Bacillati</taxon>
        <taxon>Actinomycetota</taxon>
        <taxon>Actinomycetes</taxon>
        <taxon>Glycomycetales</taxon>
        <taxon>Glycomycetaceae</taxon>
        <taxon>Stackebrandtia</taxon>
    </lineage>
</organism>
<dbReference type="InParanoid" id="A0A543AQK9"/>
<proteinExistence type="predicted"/>
<name>A0A543AQK9_9ACTN</name>
<dbReference type="EMBL" id="VFOW01000001">
    <property type="protein sequence ID" value="TQL74881.1"/>
    <property type="molecule type" value="Genomic_DNA"/>
</dbReference>
<dbReference type="AlphaFoldDB" id="A0A543AQK9"/>
<dbReference type="Pfam" id="PF02861">
    <property type="entry name" value="Clp_N"/>
    <property type="match status" value="1"/>
</dbReference>
<dbReference type="Gene3D" id="1.10.1780.10">
    <property type="entry name" value="Clp, N-terminal domain"/>
    <property type="match status" value="1"/>
</dbReference>
<keyword evidence="3" id="KW-1185">Reference proteome</keyword>
<comment type="caution">
    <text evidence="2">The sequence shown here is derived from an EMBL/GenBank/DDBJ whole genome shotgun (WGS) entry which is preliminary data.</text>
</comment>
<sequence length="177" mass="20149">MFEKFSKSVVRGVHEAVREAHLAQSKQVTEEHLVYGLFHHPDAWIPRMLGHRITRDDVRRTFGRAHRNGGISATEIASLRQLGIDVGPLVADLEWRRDDDREPSPPARRRRFSKPHLPFDDSAKLALEGALAEARQRGDRKIDDRHLLLAILRRGGLAAGVLAEHDITYQSMQHHRG</sequence>
<reference evidence="2 3" key="1">
    <citation type="submission" date="2019-06" db="EMBL/GenBank/DDBJ databases">
        <title>Sequencing the genomes of 1000 actinobacteria strains.</title>
        <authorList>
            <person name="Klenk H.-P."/>
        </authorList>
    </citation>
    <scope>NUCLEOTIDE SEQUENCE [LARGE SCALE GENOMIC DNA]</scope>
    <source>
        <strain evidence="2 3">DSM 45928</strain>
    </source>
</reference>
<gene>
    <name evidence="2" type="ORF">FB566_0370</name>
</gene>
<evidence type="ECO:0000259" key="1">
    <source>
        <dbReference type="Pfam" id="PF02861"/>
    </source>
</evidence>
<dbReference type="InterPro" id="IPR004176">
    <property type="entry name" value="Clp_R_N"/>
</dbReference>
<evidence type="ECO:0000313" key="3">
    <source>
        <dbReference type="Proteomes" id="UP000317043"/>
    </source>
</evidence>
<dbReference type="OrthoDB" id="3628183at2"/>
<feature type="domain" description="Clp R" evidence="1">
    <location>
        <begin position="119"/>
        <end position="173"/>
    </location>
</feature>
<accession>A0A543AQK9</accession>
<dbReference type="InterPro" id="IPR036628">
    <property type="entry name" value="Clp_N_dom_sf"/>
</dbReference>
<dbReference type="SUPFAM" id="SSF81923">
    <property type="entry name" value="Double Clp-N motif"/>
    <property type="match status" value="1"/>
</dbReference>
<dbReference type="RefSeq" id="WP_142034316.1">
    <property type="nucleotide sequence ID" value="NZ_JBHTGS010000002.1"/>
</dbReference>
<evidence type="ECO:0000313" key="2">
    <source>
        <dbReference type="EMBL" id="TQL74881.1"/>
    </source>
</evidence>